<protein>
    <submittedName>
        <fullName evidence="1">Uncharacterized protein</fullName>
    </submittedName>
</protein>
<name>A0ACC2HG75_DALPE</name>
<gene>
    <name evidence="1" type="ORF">DPEC_G00040700</name>
</gene>
<dbReference type="Proteomes" id="UP001157502">
    <property type="component" value="Chromosome 3"/>
</dbReference>
<evidence type="ECO:0000313" key="2">
    <source>
        <dbReference type="Proteomes" id="UP001157502"/>
    </source>
</evidence>
<proteinExistence type="predicted"/>
<accession>A0ACC2HG75</accession>
<dbReference type="EMBL" id="CM055730">
    <property type="protein sequence ID" value="KAJ8014483.1"/>
    <property type="molecule type" value="Genomic_DNA"/>
</dbReference>
<evidence type="ECO:0000313" key="1">
    <source>
        <dbReference type="EMBL" id="KAJ8014483.1"/>
    </source>
</evidence>
<keyword evidence="2" id="KW-1185">Reference proteome</keyword>
<sequence>MAARWRILGRPIEFHPDKAVSVVKACVVLHNYLTYTDEVNTPGEPIYVPPHFTDCDSEGTAAWRMAKNGGRRHKLCPHRTNMDIQGPFHPSCHSCSE</sequence>
<reference evidence="1" key="1">
    <citation type="submission" date="2021-05" db="EMBL/GenBank/DDBJ databases">
        <authorList>
            <person name="Pan Q."/>
            <person name="Jouanno E."/>
            <person name="Zahm M."/>
            <person name="Klopp C."/>
            <person name="Cabau C."/>
            <person name="Louis A."/>
            <person name="Berthelot C."/>
            <person name="Parey E."/>
            <person name="Roest Crollius H."/>
            <person name="Montfort J."/>
            <person name="Robinson-Rechavi M."/>
            <person name="Bouchez O."/>
            <person name="Lampietro C."/>
            <person name="Lopez Roques C."/>
            <person name="Donnadieu C."/>
            <person name="Postlethwait J."/>
            <person name="Bobe J."/>
            <person name="Dillon D."/>
            <person name="Chandos A."/>
            <person name="von Hippel F."/>
            <person name="Guiguen Y."/>
        </authorList>
    </citation>
    <scope>NUCLEOTIDE SEQUENCE</scope>
    <source>
        <strain evidence="1">YG-Jan2019</strain>
    </source>
</reference>
<organism evidence="1 2">
    <name type="scientific">Dallia pectoralis</name>
    <name type="common">Alaska blackfish</name>
    <dbReference type="NCBI Taxonomy" id="75939"/>
    <lineage>
        <taxon>Eukaryota</taxon>
        <taxon>Metazoa</taxon>
        <taxon>Chordata</taxon>
        <taxon>Craniata</taxon>
        <taxon>Vertebrata</taxon>
        <taxon>Euteleostomi</taxon>
        <taxon>Actinopterygii</taxon>
        <taxon>Neopterygii</taxon>
        <taxon>Teleostei</taxon>
        <taxon>Protacanthopterygii</taxon>
        <taxon>Esociformes</taxon>
        <taxon>Umbridae</taxon>
        <taxon>Dallia</taxon>
    </lineage>
</organism>
<comment type="caution">
    <text evidence="1">The sequence shown here is derived from an EMBL/GenBank/DDBJ whole genome shotgun (WGS) entry which is preliminary data.</text>
</comment>